<evidence type="ECO:0000259" key="1">
    <source>
        <dbReference type="Pfam" id="PF04155"/>
    </source>
</evidence>
<evidence type="ECO:0000313" key="2">
    <source>
        <dbReference type="Proteomes" id="UP000035642"/>
    </source>
</evidence>
<reference evidence="3" key="2">
    <citation type="submission" date="2017-02" db="UniProtKB">
        <authorList>
            <consortium name="WormBaseParasite"/>
        </authorList>
    </citation>
    <scope>IDENTIFICATION</scope>
</reference>
<proteinExistence type="predicted"/>
<dbReference type="STRING" id="6313.A0A0K0D8D8"/>
<keyword evidence="2" id="KW-1185">Reference proteome</keyword>
<dbReference type="WBParaSite" id="ACAC_0000633301-mRNA-1">
    <property type="protein sequence ID" value="ACAC_0000633301-mRNA-1"/>
    <property type="gene ID" value="ACAC_0000633301"/>
</dbReference>
<dbReference type="InterPro" id="IPR007284">
    <property type="entry name" value="Ground-like_dom"/>
</dbReference>
<accession>A0A0K0D8D8</accession>
<dbReference type="AlphaFoldDB" id="A0A0K0D8D8"/>
<dbReference type="Pfam" id="PF04155">
    <property type="entry name" value="Ground-like"/>
    <property type="match status" value="1"/>
</dbReference>
<feature type="domain" description="Ground-like" evidence="1">
    <location>
        <begin position="3"/>
        <end position="79"/>
    </location>
</feature>
<evidence type="ECO:0000313" key="3">
    <source>
        <dbReference type="WBParaSite" id="ACAC_0000633301-mRNA-1"/>
    </source>
</evidence>
<sequence length="109" mass="12219">LSNECCDANLNSIMTDAASLSRDAVHLGDAAKYIQRRIQLRYGTSFEVVMSKSNFALSTFYHGSNSCKIRDDKYYYLAYATPIPYDPFDIDQEDLLASIDSEEPLGCKA</sequence>
<name>A0A0K0D8D8_ANGCA</name>
<dbReference type="Proteomes" id="UP000035642">
    <property type="component" value="Unassembled WGS sequence"/>
</dbReference>
<organism evidence="2 3">
    <name type="scientific">Angiostrongylus cantonensis</name>
    <name type="common">Rat lungworm</name>
    <dbReference type="NCBI Taxonomy" id="6313"/>
    <lineage>
        <taxon>Eukaryota</taxon>
        <taxon>Metazoa</taxon>
        <taxon>Ecdysozoa</taxon>
        <taxon>Nematoda</taxon>
        <taxon>Chromadorea</taxon>
        <taxon>Rhabditida</taxon>
        <taxon>Rhabditina</taxon>
        <taxon>Rhabditomorpha</taxon>
        <taxon>Strongyloidea</taxon>
        <taxon>Metastrongylidae</taxon>
        <taxon>Angiostrongylus</taxon>
    </lineage>
</organism>
<reference evidence="2" key="1">
    <citation type="submission" date="2012-09" db="EMBL/GenBank/DDBJ databases">
        <authorList>
            <person name="Martin A.A."/>
        </authorList>
    </citation>
    <scope>NUCLEOTIDE SEQUENCE</scope>
</reference>
<protein>
    <submittedName>
        <fullName evidence="3">Ground-like domain-containing protein</fullName>
    </submittedName>
</protein>